<dbReference type="AlphaFoldDB" id="A0A176VE91"/>
<evidence type="ECO:0000256" key="1">
    <source>
        <dbReference type="SAM" id="MobiDB-lite"/>
    </source>
</evidence>
<accession>A0A176VE91</accession>
<gene>
    <name evidence="2" type="ORF">AXG93_4846s1020</name>
</gene>
<organism evidence="2 3">
    <name type="scientific">Marchantia polymorpha subsp. ruderalis</name>
    <dbReference type="NCBI Taxonomy" id="1480154"/>
    <lineage>
        <taxon>Eukaryota</taxon>
        <taxon>Viridiplantae</taxon>
        <taxon>Streptophyta</taxon>
        <taxon>Embryophyta</taxon>
        <taxon>Marchantiophyta</taxon>
        <taxon>Marchantiopsida</taxon>
        <taxon>Marchantiidae</taxon>
        <taxon>Marchantiales</taxon>
        <taxon>Marchantiaceae</taxon>
        <taxon>Marchantia</taxon>
    </lineage>
</organism>
<feature type="region of interest" description="Disordered" evidence="1">
    <location>
        <begin position="34"/>
        <end position="84"/>
    </location>
</feature>
<keyword evidence="3" id="KW-1185">Reference proteome</keyword>
<feature type="compositionally biased region" description="Polar residues" evidence="1">
    <location>
        <begin position="50"/>
        <end position="59"/>
    </location>
</feature>
<dbReference type="Proteomes" id="UP000077202">
    <property type="component" value="Unassembled WGS sequence"/>
</dbReference>
<sequence length="84" mass="9100">MLQNAQPEMQFWGAAIKVANYFKLPSPTTKFIDVTPEEAQSGNGDKRDGASSQAHNGTQEIPDPEGGKRVVPEVDSVSTGRERV</sequence>
<dbReference type="EMBL" id="LVLJ01004022">
    <property type="protein sequence ID" value="OAE18712.1"/>
    <property type="molecule type" value="Genomic_DNA"/>
</dbReference>
<protein>
    <submittedName>
        <fullName evidence="2">Uncharacterized protein</fullName>
    </submittedName>
</protein>
<evidence type="ECO:0000313" key="2">
    <source>
        <dbReference type="EMBL" id="OAE18712.1"/>
    </source>
</evidence>
<evidence type="ECO:0000313" key="3">
    <source>
        <dbReference type="Proteomes" id="UP000077202"/>
    </source>
</evidence>
<reference evidence="2" key="1">
    <citation type="submission" date="2016-03" db="EMBL/GenBank/DDBJ databases">
        <title>Mechanisms controlling the formation of the plant cell surface in tip-growing cells are functionally conserved among land plants.</title>
        <authorList>
            <person name="Honkanen S."/>
            <person name="Jones V.A."/>
            <person name="Morieri G."/>
            <person name="Champion C."/>
            <person name="Hetherington A.J."/>
            <person name="Kelly S."/>
            <person name="Saint-Marcoux D."/>
            <person name="Proust H."/>
            <person name="Prescott H."/>
            <person name="Dolan L."/>
        </authorList>
    </citation>
    <scope>NUCLEOTIDE SEQUENCE [LARGE SCALE GENOMIC DNA]</scope>
    <source>
        <tissue evidence="2">Whole gametophyte</tissue>
    </source>
</reference>
<proteinExistence type="predicted"/>
<comment type="caution">
    <text evidence="2">The sequence shown here is derived from an EMBL/GenBank/DDBJ whole genome shotgun (WGS) entry which is preliminary data.</text>
</comment>
<name>A0A176VE91_MARPO</name>